<dbReference type="Pfam" id="PF00069">
    <property type="entry name" value="Pkinase"/>
    <property type="match status" value="1"/>
</dbReference>
<evidence type="ECO:0000256" key="2">
    <source>
        <dbReference type="ARBA" id="ARBA00022737"/>
    </source>
</evidence>
<dbReference type="InterPro" id="IPR003591">
    <property type="entry name" value="Leu-rich_rpt_typical-subtyp"/>
</dbReference>
<keyword evidence="1" id="KW-0433">Leucine-rich repeat</keyword>
<feature type="transmembrane region" description="Helical" evidence="3">
    <location>
        <begin position="292"/>
        <end position="325"/>
    </location>
</feature>
<reference evidence="6 7" key="1">
    <citation type="submission" date="2013-11" db="EMBL/GenBank/DDBJ databases">
        <title>The Genome Sequence of Phytophthora parasitica P1976.</title>
        <authorList>
            <consortium name="The Broad Institute Genomics Platform"/>
            <person name="Russ C."/>
            <person name="Tyler B."/>
            <person name="Panabieres F."/>
            <person name="Shan W."/>
            <person name="Tripathy S."/>
            <person name="Grunwald N."/>
            <person name="Machado M."/>
            <person name="Johnson C.S."/>
            <person name="Walker B."/>
            <person name="Young S."/>
            <person name="Zeng Q."/>
            <person name="Gargeya S."/>
            <person name="Fitzgerald M."/>
            <person name="Haas B."/>
            <person name="Abouelleil A."/>
            <person name="Allen A.W."/>
            <person name="Alvarado L."/>
            <person name="Arachchi H.M."/>
            <person name="Berlin A.M."/>
            <person name="Chapman S.B."/>
            <person name="Gainer-Dewar J."/>
            <person name="Goldberg J."/>
            <person name="Griggs A."/>
            <person name="Gujja S."/>
            <person name="Hansen M."/>
            <person name="Howarth C."/>
            <person name="Imamovic A."/>
            <person name="Ireland A."/>
            <person name="Larimer J."/>
            <person name="McCowan C."/>
            <person name="Murphy C."/>
            <person name="Pearson M."/>
            <person name="Poon T.W."/>
            <person name="Priest M."/>
            <person name="Roberts A."/>
            <person name="Saif S."/>
            <person name="Shea T."/>
            <person name="Sisk P."/>
            <person name="Sykes S."/>
            <person name="Wortman J."/>
            <person name="Nusbaum C."/>
            <person name="Birren B."/>
        </authorList>
    </citation>
    <scope>NUCLEOTIDE SEQUENCE [LARGE SCALE GENOMIC DNA]</scope>
    <source>
        <strain evidence="6 7">P1976</strain>
    </source>
</reference>
<accession>A0A081ANN3</accession>
<dbReference type="PANTHER" id="PTHR44329">
    <property type="entry name" value="SERINE/THREONINE-PROTEIN KINASE TNNI3K-RELATED"/>
    <property type="match status" value="1"/>
</dbReference>
<dbReference type="SMART" id="SM00369">
    <property type="entry name" value="LRR_TYP"/>
    <property type="match status" value="2"/>
</dbReference>
<dbReference type="InterPro" id="IPR000719">
    <property type="entry name" value="Prot_kinase_dom"/>
</dbReference>
<evidence type="ECO:0000313" key="6">
    <source>
        <dbReference type="EMBL" id="ETO80494.1"/>
    </source>
</evidence>
<dbReference type="Gene3D" id="1.10.510.10">
    <property type="entry name" value="Transferase(Phosphotransferase) domain 1"/>
    <property type="match status" value="1"/>
</dbReference>
<name>A0A081ANN3_PHYNI</name>
<dbReference type="SUPFAM" id="SSF52058">
    <property type="entry name" value="L domain-like"/>
    <property type="match status" value="1"/>
</dbReference>
<dbReference type="PROSITE" id="PS50011">
    <property type="entry name" value="PROTEIN_KINASE_DOM"/>
    <property type="match status" value="1"/>
</dbReference>
<gene>
    <name evidence="6" type="ORF">F444_05030</name>
</gene>
<keyword evidence="2" id="KW-0677">Repeat</keyword>
<dbReference type="InterPro" id="IPR001611">
    <property type="entry name" value="Leu-rich_rpt"/>
</dbReference>
<evidence type="ECO:0000259" key="5">
    <source>
        <dbReference type="PROSITE" id="PS50011"/>
    </source>
</evidence>
<evidence type="ECO:0000256" key="1">
    <source>
        <dbReference type="ARBA" id="ARBA00022614"/>
    </source>
</evidence>
<evidence type="ECO:0000313" key="7">
    <source>
        <dbReference type="Proteomes" id="UP000028582"/>
    </source>
</evidence>
<dbReference type="GO" id="GO:0004674">
    <property type="term" value="F:protein serine/threonine kinase activity"/>
    <property type="evidence" value="ECO:0007669"/>
    <property type="project" value="TreeGrafter"/>
</dbReference>
<feature type="chain" id="PRO_5001754369" evidence="4">
    <location>
        <begin position="17"/>
        <end position="655"/>
    </location>
</feature>
<dbReference type="InterPro" id="IPR011009">
    <property type="entry name" value="Kinase-like_dom_sf"/>
</dbReference>
<dbReference type="Proteomes" id="UP000028582">
    <property type="component" value="Unassembled WGS sequence"/>
</dbReference>
<dbReference type="EMBL" id="ANJA01000986">
    <property type="protein sequence ID" value="ETO80494.1"/>
    <property type="molecule type" value="Genomic_DNA"/>
</dbReference>
<keyword evidence="6" id="KW-0418">Kinase</keyword>
<keyword evidence="3" id="KW-1133">Transmembrane helix</keyword>
<dbReference type="PANTHER" id="PTHR44329:SF214">
    <property type="entry name" value="PROTEIN KINASE DOMAIN-CONTAINING PROTEIN"/>
    <property type="match status" value="1"/>
</dbReference>
<protein>
    <submittedName>
        <fullName evidence="6">TKL protein kinase</fullName>
    </submittedName>
</protein>
<keyword evidence="3" id="KW-0472">Membrane</keyword>
<proteinExistence type="predicted"/>
<comment type="caution">
    <text evidence="6">The sequence shown here is derived from an EMBL/GenBank/DDBJ whole genome shotgun (WGS) entry which is preliminary data.</text>
</comment>
<evidence type="ECO:0000256" key="3">
    <source>
        <dbReference type="SAM" id="Phobius"/>
    </source>
</evidence>
<dbReference type="SMART" id="SM00220">
    <property type="entry name" value="S_TKc"/>
    <property type="match status" value="1"/>
</dbReference>
<dbReference type="Gene3D" id="3.30.200.20">
    <property type="entry name" value="Phosphorylase Kinase, domain 1"/>
    <property type="match status" value="1"/>
</dbReference>
<keyword evidence="6" id="KW-0808">Transferase</keyword>
<dbReference type="SUPFAM" id="SSF56112">
    <property type="entry name" value="Protein kinase-like (PK-like)"/>
    <property type="match status" value="1"/>
</dbReference>
<keyword evidence="4" id="KW-0732">Signal</keyword>
<dbReference type="PROSITE" id="PS00108">
    <property type="entry name" value="PROTEIN_KINASE_ST"/>
    <property type="match status" value="1"/>
</dbReference>
<sequence>MRLLVLLALLLSPSRAFFFNHPSINGDSYSYKGDGNVPDHPESLFQLDDTFTDVCVAAVCTFALKNAKLLILLVVLRLDYSTLENWDLSRVAVLKLPPTIQKLSLIKCKLSVIPDEVRMLENLQELNVAENQLEAFDGVFTTSSSLIELNVSHNALQTFNIPLPHLTTLDLSSNVLTEFPNAVFASSQLDSFRISGNGFEIVTLSTAQYDFFAGLSDFQAAFADVSTCASGSLVYLQGKGVCRLDIAAEEDPAIVMRDHGADKEEPSTPMATVGVVIPHLPIPSNNITKKYIIAAIIVLMVIGMIAGVIALISLGIVGGIARAVYEYIGRWQKKRHREGIHENTPLFFDQAARASYQKEMDAVDKLFPSNDPVLVTWRIDYDSVTLVKKIAQGAFGEVWVGHYRNDRVAVKRLIQDQVSLATSEAFLREIKLMAWLEHPKIVQFVGVAWTKLVDMLAVIEYMDGGDLRTLLDKKSPKKLPWQEGGLKLQYARDTIDAVVYLHSLSVVIIHRDLKSRNILLDSKKGAKLGDFGVSATKRQHDMTAGVGTARWLAPEIARGEDKYTEAVDVYSFGIILSELDTHQLPFGDAKTSAGAPLNDMAILQGVSSGTLQVTLSPTCPSNLEALARSCMNLDPAQRPTAAQVAYELRKSDLLL</sequence>
<dbReference type="GO" id="GO:0005524">
    <property type="term" value="F:ATP binding"/>
    <property type="evidence" value="ECO:0007669"/>
    <property type="project" value="InterPro"/>
</dbReference>
<feature type="signal peptide" evidence="4">
    <location>
        <begin position="1"/>
        <end position="16"/>
    </location>
</feature>
<dbReference type="InterPro" id="IPR051681">
    <property type="entry name" value="Ser/Thr_Kinases-Pseudokinases"/>
</dbReference>
<keyword evidence="3" id="KW-0812">Transmembrane</keyword>
<dbReference type="PROSITE" id="PS51450">
    <property type="entry name" value="LRR"/>
    <property type="match status" value="1"/>
</dbReference>
<dbReference type="AlphaFoldDB" id="A0A081ANN3"/>
<dbReference type="InterPro" id="IPR032675">
    <property type="entry name" value="LRR_dom_sf"/>
</dbReference>
<dbReference type="Gene3D" id="3.80.10.10">
    <property type="entry name" value="Ribonuclease Inhibitor"/>
    <property type="match status" value="1"/>
</dbReference>
<dbReference type="InterPro" id="IPR008271">
    <property type="entry name" value="Ser/Thr_kinase_AS"/>
</dbReference>
<feature type="domain" description="Protein kinase" evidence="5">
    <location>
        <begin position="384"/>
        <end position="654"/>
    </location>
</feature>
<dbReference type="CDD" id="cd13999">
    <property type="entry name" value="STKc_MAP3K-like"/>
    <property type="match status" value="1"/>
</dbReference>
<dbReference type="OrthoDB" id="535945at2759"/>
<evidence type="ECO:0000256" key="4">
    <source>
        <dbReference type="SAM" id="SignalP"/>
    </source>
</evidence>
<organism evidence="6 7">
    <name type="scientific">Phytophthora nicotianae P1976</name>
    <dbReference type="NCBI Taxonomy" id="1317066"/>
    <lineage>
        <taxon>Eukaryota</taxon>
        <taxon>Sar</taxon>
        <taxon>Stramenopiles</taxon>
        <taxon>Oomycota</taxon>
        <taxon>Peronosporomycetes</taxon>
        <taxon>Peronosporales</taxon>
        <taxon>Peronosporaceae</taxon>
        <taxon>Phytophthora</taxon>
    </lineage>
</organism>